<dbReference type="Proteomes" id="UP000321726">
    <property type="component" value="Unassembled WGS sequence"/>
</dbReference>
<dbReference type="EMBL" id="FRCA01000004">
    <property type="protein sequence ID" value="SHL94373.1"/>
    <property type="molecule type" value="Genomic_DNA"/>
</dbReference>
<dbReference type="Proteomes" id="UP000184123">
    <property type="component" value="Unassembled WGS sequence"/>
</dbReference>
<protein>
    <recommendedName>
        <fullName evidence="5">Phage integrase family protein</fullName>
    </recommendedName>
</protein>
<dbReference type="EMBL" id="BJXU01000038">
    <property type="protein sequence ID" value="GEN23229.1"/>
    <property type="molecule type" value="Genomic_DNA"/>
</dbReference>
<evidence type="ECO:0000313" key="2">
    <source>
        <dbReference type="EMBL" id="SHL94373.1"/>
    </source>
</evidence>
<reference evidence="1 4" key="2">
    <citation type="submission" date="2019-07" db="EMBL/GenBank/DDBJ databases">
        <title>Whole genome shotgun sequence of Halomonas cupida NBRC 102219.</title>
        <authorList>
            <person name="Hosoyama A."/>
            <person name="Uohara A."/>
            <person name="Ohji S."/>
            <person name="Ichikawa N."/>
        </authorList>
    </citation>
    <scope>NUCLEOTIDE SEQUENCE [LARGE SCALE GENOMIC DNA]</scope>
    <source>
        <strain evidence="1 4">NBRC 102219</strain>
    </source>
</reference>
<evidence type="ECO:0000313" key="1">
    <source>
        <dbReference type="EMBL" id="GEN23229.1"/>
    </source>
</evidence>
<reference evidence="2 3" key="1">
    <citation type="submission" date="2016-11" db="EMBL/GenBank/DDBJ databases">
        <authorList>
            <person name="Jaros S."/>
            <person name="Januszkiewicz K."/>
            <person name="Wedrychowicz H."/>
        </authorList>
    </citation>
    <scope>NUCLEOTIDE SEQUENCE [LARGE SCALE GENOMIC DNA]</scope>
    <source>
        <strain evidence="2 3">DSM 4740</strain>
    </source>
</reference>
<gene>
    <name evidence="1" type="ORF">HCU01_11780</name>
    <name evidence="2" type="ORF">SAMN05660971_01759</name>
</gene>
<keyword evidence="4" id="KW-1185">Reference proteome</keyword>
<name>A0A1M7ERZ4_9GAMM</name>
<organism evidence="2 3">
    <name type="scientific">Halomonas cupida</name>
    <dbReference type="NCBI Taxonomy" id="44933"/>
    <lineage>
        <taxon>Bacteria</taxon>
        <taxon>Pseudomonadati</taxon>
        <taxon>Pseudomonadota</taxon>
        <taxon>Gammaproteobacteria</taxon>
        <taxon>Oceanospirillales</taxon>
        <taxon>Halomonadaceae</taxon>
        <taxon>Halomonas</taxon>
    </lineage>
</organism>
<accession>A0A1M7ERZ4</accession>
<sequence length="48" mass="5556">MSGIELMKVRDVLGHSSVRQTEERYAYLHPDALWITSFPHEMVTLPLT</sequence>
<dbReference type="AlphaFoldDB" id="A0A1M7ERZ4"/>
<evidence type="ECO:0000313" key="3">
    <source>
        <dbReference type="Proteomes" id="UP000184123"/>
    </source>
</evidence>
<evidence type="ECO:0000313" key="4">
    <source>
        <dbReference type="Proteomes" id="UP000321726"/>
    </source>
</evidence>
<evidence type="ECO:0008006" key="5">
    <source>
        <dbReference type="Google" id="ProtNLM"/>
    </source>
</evidence>
<dbReference type="STRING" id="44933.SAMN05660971_01759"/>
<proteinExistence type="predicted"/>